<accession>I2FSK0</accession>
<sequence length="273" mass="30272">MEQAVSITTADGRQLSATKMGGMVNLLSFSPKMQQQEQMMYQNCLLVSNLMTNSIGTKSVTHAQGKVTFKNELATVQDKHGHAIQVLTAGNGYPAVAMIIWDNSMPEPAIYFAFTAETMDPGQQCWTCNKAALWHCRLGHASHDVTLCKQMVTLAHDIPLPPPTQPGILCNICIQSKATTRMPAHPRQVKAPLELALMDVMAPLHGVTKFTYVLIIHDAYSSMIWVQDLTNKSQASQEAVWWFSEIRDTMRQIPSEVCHGPGCTGRRKIHQVI</sequence>
<evidence type="ECO:0000313" key="2">
    <source>
        <dbReference type="Proteomes" id="UP000006174"/>
    </source>
</evidence>
<gene>
    <name evidence="1" type="ORF">UHOR_08269</name>
</gene>
<name>I2FSK0_USTHO</name>
<dbReference type="EMBL" id="CAGI01000149">
    <property type="protein sequence ID" value="CCF49893.1"/>
    <property type="molecule type" value="Genomic_DNA"/>
</dbReference>
<evidence type="ECO:0000313" key="1">
    <source>
        <dbReference type="EMBL" id="CCF49893.1"/>
    </source>
</evidence>
<proteinExistence type="predicted"/>
<protein>
    <recommendedName>
        <fullName evidence="3">GAG-pre-integrase domain-containing protein</fullName>
    </recommendedName>
</protein>
<dbReference type="Gene3D" id="3.30.420.10">
    <property type="entry name" value="Ribonuclease H-like superfamily/Ribonuclease H"/>
    <property type="match status" value="1"/>
</dbReference>
<dbReference type="AlphaFoldDB" id="I2FSK0"/>
<dbReference type="HOGENOM" id="CLU_072150_0_0_1"/>
<dbReference type="InterPro" id="IPR036397">
    <property type="entry name" value="RNaseH_sf"/>
</dbReference>
<comment type="caution">
    <text evidence="1">The sequence shown here is derived from an EMBL/GenBank/DDBJ whole genome shotgun (WGS) entry which is preliminary data.</text>
</comment>
<keyword evidence="2" id="KW-1185">Reference proteome</keyword>
<reference evidence="1 2" key="1">
    <citation type="journal article" date="2012" name="Plant Cell">
        <title>Genome comparison of barley and maize smut fungi reveals targeted loss of RNA silencing components and species-specific presence of transposable elements.</title>
        <authorList>
            <person name="Laurie J.D."/>
            <person name="Ali S."/>
            <person name="Linning R."/>
            <person name="Mannhaupt G."/>
            <person name="Wong P."/>
            <person name="Gueldener U."/>
            <person name="Muensterkoetter M."/>
            <person name="Moore R."/>
            <person name="Kahmann R."/>
            <person name="Bakkeren G."/>
            <person name="Schirawski J."/>
        </authorList>
    </citation>
    <scope>NUCLEOTIDE SEQUENCE [LARGE SCALE GENOMIC DNA]</scope>
    <source>
        <strain evidence="2">Uh4875-4</strain>
    </source>
</reference>
<evidence type="ECO:0008006" key="3">
    <source>
        <dbReference type="Google" id="ProtNLM"/>
    </source>
</evidence>
<dbReference type="Proteomes" id="UP000006174">
    <property type="component" value="Unassembled WGS sequence"/>
</dbReference>
<dbReference type="GO" id="GO:0003676">
    <property type="term" value="F:nucleic acid binding"/>
    <property type="evidence" value="ECO:0007669"/>
    <property type="project" value="InterPro"/>
</dbReference>
<organism evidence="1 2">
    <name type="scientific">Ustilago hordei</name>
    <name type="common">Barley covered smut fungus</name>
    <dbReference type="NCBI Taxonomy" id="120017"/>
    <lineage>
        <taxon>Eukaryota</taxon>
        <taxon>Fungi</taxon>
        <taxon>Dikarya</taxon>
        <taxon>Basidiomycota</taxon>
        <taxon>Ustilaginomycotina</taxon>
        <taxon>Ustilaginomycetes</taxon>
        <taxon>Ustilaginales</taxon>
        <taxon>Ustilaginaceae</taxon>
        <taxon>Ustilago</taxon>
    </lineage>
</organism>